<keyword evidence="2" id="KW-1185">Reference proteome</keyword>
<reference evidence="1 2" key="1">
    <citation type="submission" date="2019-02" db="EMBL/GenBank/DDBJ databases">
        <title>Genomic Encyclopedia of Type Strains, Phase IV (KMG-IV): sequencing the most valuable type-strain genomes for metagenomic binning, comparative biology and taxonomic classification.</title>
        <authorList>
            <person name="Goeker M."/>
        </authorList>
    </citation>
    <scope>NUCLEOTIDE SEQUENCE [LARGE SCALE GENOMIC DNA]</scope>
    <source>
        <strain evidence="1 2">DSM 19570</strain>
    </source>
</reference>
<comment type="caution">
    <text evidence="1">The sequence shown here is derived from an EMBL/GenBank/DDBJ whole genome shotgun (WGS) entry which is preliminary data.</text>
</comment>
<dbReference type="EMBL" id="SHKP01000008">
    <property type="protein sequence ID" value="RZT93725.1"/>
    <property type="molecule type" value="Genomic_DNA"/>
</dbReference>
<proteinExistence type="predicted"/>
<dbReference type="AlphaFoldDB" id="A0A4Q7VAT9"/>
<dbReference type="Proteomes" id="UP000293671">
    <property type="component" value="Unassembled WGS sequence"/>
</dbReference>
<accession>A0A4Q7VAT9</accession>
<protein>
    <submittedName>
        <fullName evidence="1">Uncharacterized protein</fullName>
    </submittedName>
</protein>
<name>A0A4Q7VAT9_9BURK</name>
<sequence>MDSFEWIGRCARRILELDCRLAHDDAEEMAHAFWAAHGDKDPIEVANGDDPEAAADRGEPLSELTEAQWVDRYVARVGQITLPAQVIPEAAVAQARRLWLGLCQFEPETMADINYGNWPKTSAPF</sequence>
<gene>
    <name evidence="1" type="ORF">EV670_3278</name>
</gene>
<organism evidence="1 2">
    <name type="scientific">Rivibacter subsaxonicus</name>
    <dbReference type="NCBI Taxonomy" id="457575"/>
    <lineage>
        <taxon>Bacteria</taxon>
        <taxon>Pseudomonadati</taxon>
        <taxon>Pseudomonadota</taxon>
        <taxon>Betaproteobacteria</taxon>
        <taxon>Burkholderiales</taxon>
        <taxon>Rivibacter</taxon>
    </lineage>
</organism>
<evidence type="ECO:0000313" key="2">
    <source>
        <dbReference type="Proteomes" id="UP000293671"/>
    </source>
</evidence>
<evidence type="ECO:0000313" key="1">
    <source>
        <dbReference type="EMBL" id="RZT93725.1"/>
    </source>
</evidence>